<dbReference type="Proteomes" id="UP000007800">
    <property type="component" value="Unassembled WGS sequence"/>
</dbReference>
<dbReference type="RefSeq" id="XP_002767842.1">
    <property type="nucleotide sequence ID" value="XM_002767796.1"/>
</dbReference>
<dbReference type="InParanoid" id="C5LRT2"/>
<feature type="non-terminal residue" evidence="1">
    <location>
        <position position="102"/>
    </location>
</feature>
<evidence type="ECO:0000313" key="2">
    <source>
        <dbReference type="Proteomes" id="UP000007800"/>
    </source>
</evidence>
<sequence>RIKEAAEKRLMKYQFGFTSGKSCRDPVRLLWKKWESTNQIASVFVDFQEAFDSLSWEASWKVLKSAGMPVFLVNIVKRIYADARVAIRVSQNGKVSDVFSQR</sequence>
<dbReference type="EMBL" id="GG684939">
    <property type="protein sequence ID" value="EER00560.1"/>
    <property type="molecule type" value="Genomic_DNA"/>
</dbReference>
<gene>
    <name evidence="1" type="ORF">Pmar_PMAR025439</name>
</gene>
<keyword evidence="2" id="KW-1185">Reference proteome</keyword>
<reference evidence="1 2" key="1">
    <citation type="submission" date="2008-07" db="EMBL/GenBank/DDBJ databases">
        <authorList>
            <person name="El-Sayed N."/>
            <person name="Caler E."/>
            <person name="Inman J."/>
            <person name="Amedeo P."/>
            <person name="Hass B."/>
            <person name="Wortman J."/>
        </authorList>
    </citation>
    <scope>NUCLEOTIDE SEQUENCE [LARGE SCALE GENOMIC DNA]</scope>
    <source>
        <strain evidence="2">ATCC 50983 / TXsc</strain>
    </source>
</reference>
<dbReference type="OrthoDB" id="449108at2759"/>
<dbReference type="GeneID" id="9043642"/>
<accession>C5LRT2</accession>
<proteinExistence type="predicted"/>
<feature type="non-terminal residue" evidence="1">
    <location>
        <position position="1"/>
    </location>
</feature>
<dbReference type="AlphaFoldDB" id="C5LRT2"/>
<name>C5LRT2_PERM5</name>
<evidence type="ECO:0000313" key="1">
    <source>
        <dbReference type="EMBL" id="EER00560.1"/>
    </source>
</evidence>
<organism evidence="2">
    <name type="scientific">Perkinsus marinus (strain ATCC 50983 / TXsc)</name>
    <dbReference type="NCBI Taxonomy" id="423536"/>
    <lineage>
        <taxon>Eukaryota</taxon>
        <taxon>Sar</taxon>
        <taxon>Alveolata</taxon>
        <taxon>Perkinsozoa</taxon>
        <taxon>Perkinsea</taxon>
        <taxon>Perkinsida</taxon>
        <taxon>Perkinsidae</taxon>
        <taxon>Perkinsus</taxon>
    </lineage>
</organism>
<protein>
    <submittedName>
        <fullName evidence="1">Uncharacterized protein</fullName>
    </submittedName>
</protein>